<keyword evidence="1" id="KW-0505">Motor protein</keyword>
<dbReference type="InterPro" id="IPR036961">
    <property type="entry name" value="Kinesin_motor_dom_sf"/>
</dbReference>
<dbReference type="SMART" id="SM00129">
    <property type="entry name" value="KISc"/>
    <property type="match status" value="1"/>
</dbReference>
<feature type="region of interest" description="Disordered" evidence="3">
    <location>
        <begin position="730"/>
        <end position="967"/>
    </location>
</feature>
<comment type="caution">
    <text evidence="2">Lacks conserved residue(s) required for the propagation of feature annotation.</text>
</comment>
<feature type="compositionally biased region" description="Polar residues" evidence="3">
    <location>
        <begin position="827"/>
        <end position="836"/>
    </location>
</feature>
<comment type="caution">
    <text evidence="5">The sequence shown here is derived from an EMBL/GenBank/DDBJ whole genome shotgun (WGS) entry which is preliminary data.</text>
</comment>
<feature type="region of interest" description="Disordered" evidence="3">
    <location>
        <begin position="1016"/>
        <end position="1259"/>
    </location>
</feature>
<dbReference type="GO" id="GO:0008017">
    <property type="term" value="F:microtubule binding"/>
    <property type="evidence" value="ECO:0007669"/>
    <property type="project" value="InterPro"/>
</dbReference>
<feature type="compositionally biased region" description="Basic and acidic residues" evidence="3">
    <location>
        <begin position="531"/>
        <end position="561"/>
    </location>
</feature>
<feature type="compositionally biased region" description="Polar residues" evidence="3">
    <location>
        <begin position="794"/>
        <end position="807"/>
    </location>
</feature>
<feature type="compositionally biased region" description="Basic and acidic residues" evidence="3">
    <location>
        <begin position="899"/>
        <end position="911"/>
    </location>
</feature>
<name>A0AAE0BZW3_9CHLO</name>
<dbReference type="InterPro" id="IPR027640">
    <property type="entry name" value="Kinesin-like_fam"/>
</dbReference>
<accession>A0AAE0BZW3</accession>
<feature type="compositionally biased region" description="Polar residues" evidence="3">
    <location>
        <begin position="732"/>
        <end position="743"/>
    </location>
</feature>
<feature type="compositionally biased region" description="Low complexity" evidence="3">
    <location>
        <begin position="514"/>
        <end position="529"/>
    </location>
</feature>
<feature type="region of interest" description="Disordered" evidence="3">
    <location>
        <begin position="1271"/>
        <end position="1295"/>
    </location>
</feature>
<dbReference type="GO" id="GO:0007018">
    <property type="term" value="P:microtubule-based movement"/>
    <property type="evidence" value="ECO:0007669"/>
    <property type="project" value="InterPro"/>
</dbReference>
<reference evidence="5 6" key="1">
    <citation type="journal article" date="2015" name="Genome Biol. Evol.">
        <title>Comparative Genomics of a Bacterivorous Green Alga Reveals Evolutionary Causalities and Consequences of Phago-Mixotrophic Mode of Nutrition.</title>
        <authorList>
            <person name="Burns J.A."/>
            <person name="Paasch A."/>
            <person name="Narechania A."/>
            <person name="Kim E."/>
        </authorList>
    </citation>
    <scope>NUCLEOTIDE SEQUENCE [LARGE SCALE GENOMIC DNA]</scope>
    <source>
        <strain evidence="5 6">PLY_AMNH</strain>
    </source>
</reference>
<feature type="compositionally biased region" description="Polar residues" evidence="3">
    <location>
        <begin position="490"/>
        <end position="506"/>
    </location>
</feature>
<dbReference type="PRINTS" id="PR00380">
    <property type="entry name" value="KINESINHEAVY"/>
</dbReference>
<comment type="similarity">
    <text evidence="2">Belongs to the TRAFAC class myosin-kinesin ATPase superfamily. Kinesin family.</text>
</comment>
<gene>
    <name evidence="5" type="ORF">CYMTET_45233</name>
</gene>
<dbReference type="Pfam" id="PF00225">
    <property type="entry name" value="Kinesin"/>
    <property type="match status" value="2"/>
</dbReference>
<organism evidence="5 6">
    <name type="scientific">Cymbomonas tetramitiformis</name>
    <dbReference type="NCBI Taxonomy" id="36881"/>
    <lineage>
        <taxon>Eukaryota</taxon>
        <taxon>Viridiplantae</taxon>
        <taxon>Chlorophyta</taxon>
        <taxon>Pyramimonadophyceae</taxon>
        <taxon>Pyramimonadales</taxon>
        <taxon>Pyramimonadaceae</taxon>
        <taxon>Cymbomonas</taxon>
    </lineage>
</organism>
<evidence type="ECO:0000256" key="3">
    <source>
        <dbReference type="SAM" id="MobiDB-lite"/>
    </source>
</evidence>
<dbReference type="InterPro" id="IPR001752">
    <property type="entry name" value="Kinesin_motor_dom"/>
</dbReference>
<feature type="domain" description="Kinesin motor" evidence="4">
    <location>
        <begin position="66"/>
        <end position="449"/>
    </location>
</feature>
<dbReference type="GO" id="GO:0005871">
    <property type="term" value="C:kinesin complex"/>
    <property type="evidence" value="ECO:0007669"/>
    <property type="project" value="TreeGrafter"/>
</dbReference>
<feature type="compositionally biased region" description="Gly residues" evidence="3">
    <location>
        <begin position="863"/>
        <end position="873"/>
    </location>
</feature>
<evidence type="ECO:0000259" key="4">
    <source>
        <dbReference type="PROSITE" id="PS50067"/>
    </source>
</evidence>
<evidence type="ECO:0000256" key="2">
    <source>
        <dbReference type="PROSITE-ProRule" id="PRU00283"/>
    </source>
</evidence>
<dbReference type="Gene3D" id="3.40.850.10">
    <property type="entry name" value="Kinesin motor domain"/>
    <property type="match status" value="1"/>
</dbReference>
<feature type="region of interest" description="Disordered" evidence="3">
    <location>
        <begin position="306"/>
        <end position="346"/>
    </location>
</feature>
<feature type="region of interest" description="Disordered" evidence="3">
    <location>
        <begin position="488"/>
        <end position="567"/>
    </location>
</feature>
<dbReference type="GO" id="GO:0016887">
    <property type="term" value="F:ATP hydrolysis activity"/>
    <property type="evidence" value="ECO:0007669"/>
    <property type="project" value="TreeGrafter"/>
</dbReference>
<evidence type="ECO:0000313" key="5">
    <source>
        <dbReference type="EMBL" id="KAK3245189.1"/>
    </source>
</evidence>
<proteinExistence type="inferred from homology"/>
<sequence>MTRRDVRDRVTNDFHSRVGERLSRFAGFTRNPGARDQGLWAAQGIDMEATSATPEPTNSSQPLQRAVHCYVRVRQPLPDLQPEDSVVWTITGDSIEAKGAPSATGGAAGRRFPFDGAFDHRTSNQALFTEVLIGRVHEMVLHHTSSTLLLYGPSKSGKRAALLGTSSEDQGLLELAVQELFSILPPQGFVKESEGSSSVTISGAELYDDKTWDLLQDREAVGAAKDALRLDELTKHPIESAADLGAVISRLLAMQAELAFGMGSRLKYRHTIVRVSVAQPTTSGRGGSSGIDTALVMVVLAGAEGKNAPGEGASEPGGPGDLAGMNPAAHPSPQGPVLQNELSKGAARERAAAERAAKSAALSVSKGLFNIATVVNRLTFTSMATESGPQKAKVFIPYRNSKLTWLLRTALAPDIHLTVVCSLPSHLADAAEWAAGLKTLRFGMRVRNMRLRTESSSGLRAELAAHVHSLQALLEALPRATQYQPIRLDGSSSSAIGRSEQQQRGSPTRKAAAADRGVAGQALHAGAAARPSEDPKQHDEGSLHRGVAAERSDGNDARVADEGDLPCSAPLAGRLDELREALGASAVDKENPSHLLRIADLLSDEAVLQHFLANMWAFDTRRHVTAAPPAGVGASRTAEPGSLDVGSTWRSGQIGGHKAEATRGDVLAAHSDCAHEEAGRADERADAELNEGGFAAAFEAAVYAFQDVAGHLQASPSMNVEDEDDWHDAASTLWTNGPASSTGLPGHAPCAAAPGKGSSGRRSESTMQRAPLRPRHDSSFQRPPGSLHSPPTPSSMQDRQAPTTPLSSHGRPEPTPPSRHGRHVPGSAQQAANPQRQRMAGRRSGESLSTLHRPTSEWDNRGPDGGPWAGSGGEAAWAWDGRRLRDTDDPLPPLASPRTEGRGADGVRGQHLDMVLVATKPETASPQADRRTRASPAVGSSGAAGRDLSTEDQARGAAAAGVHGGAGAWGRRAVISAGRAAEGLEGRHEGVAFEDEGGPLRARASGAAAAAGSAAVGASGGAGRRGGAALRGNAGGKDGAMTADSGHSGDARQAGPRGPAEGSGRSLERGGGRGGPRKHLSLAAPSGIYGGDGGLPAALKHPKVSVSPAMSRSQRRQGAGGAASKLETPVNPFGRRGQARGAYGAPEGNQPRLGTPKMEGGGKPGLTRSPDSPLEAFARQNNPTDRHAGGATRQQAGDVAGGVERSAGSRQILASADSRQLRHDGAGLSYHGGSDGGMRRAAGRQLGDGHASGQGHMDAPHHATVYDGVESHQSEVPGTPERWQSHDNPQGGGPQGGTFIPPDFHGAASLGRRIIQGRPREPAAPPEFTPSAPGVKRALGQYAHLATALSWDSPWAGGEPRVPVHEAEGLLPELNPTRSLRLDGEKNSFQVSPPLQSPLATLDARIV</sequence>
<dbReference type="PROSITE" id="PS50067">
    <property type="entry name" value="KINESIN_MOTOR_2"/>
    <property type="match status" value="1"/>
</dbReference>
<dbReference type="Proteomes" id="UP001190700">
    <property type="component" value="Unassembled WGS sequence"/>
</dbReference>
<dbReference type="GO" id="GO:0005524">
    <property type="term" value="F:ATP binding"/>
    <property type="evidence" value="ECO:0007669"/>
    <property type="project" value="InterPro"/>
</dbReference>
<evidence type="ECO:0000256" key="1">
    <source>
        <dbReference type="ARBA" id="ARBA00023175"/>
    </source>
</evidence>
<dbReference type="GO" id="GO:0003777">
    <property type="term" value="F:microtubule motor activity"/>
    <property type="evidence" value="ECO:0007669"/>
    <property type="project" value="InterPro"/>
</dbReference>
<feature type="compositionally biased region" description="Low complexity" evidence="3">
    <location>
        <begin position="1134"/>
        <end position="1145"/>
    </location>
</feature>
<dbReference type="EMBL" id="LGRX02030924">
    <property type="protein sequence ID" value="KAK3245189.1"/>
    <property type="molecule type" value="Genomic_DNA"/>
</dbReference>
<evidence type="ECO:0000313" key="6">
    <source>
        <dbReference type="Proteomes" id="UP001190700"/>
    </source>
</evidence>
<feature type="compositionally biased region" description="Low complexity" evidence="3">
    <location>
        <begin position="934"/>
        <end position="945"/>
    </location>
</feature>
<dbReference type="PANTHER" id="PTHR24115">
    <property type="entry name" value="KINESIN-RELATED"/>
    <property type="match status" value="1"/>
</dbReference>
<dbReference type="GO" id="GO:0005874">
    <property type="term" value="C:microtubule"/>
    <property type="evidence" value="ECO:0007669"/>
    <property type="project" value="TreeGrafter"/>
</dbReference>
<protein>
    <recommendedName>
        <fullName evidence="4">Kinesin motor domain-containing protein</fullName>
    </recommendedName>
</protein>
<dbReference type="InterPro" id="IPR027417">
    <property type="entry name" value="P-loop_NTPase"/>
</dbReference>
<keyword evidence="6" id="KW-1185">Reference proteome</keyword>
<dbReference type="SUPFAM" id="SSF52540">
    <property type="entry name" value="P-loop containing nucleoside triphosphate hydrolases"/>
    <property type="match status" value="1"/>
</dbReference>